<reference evidence="4" key="2">
    <citation type="submission" date="2019-09" db="UniProtKB">
        <authorList>
            <consortium name="WormBaseParasite"/>
        </authorList>
    </citation>
    <scope>IDENTIFICATION</scope>
</reference>
<name>A0A183G216_HELPZ</name>
<sequence>MLAISVHRDKTMAEGHQHVLSSDLTASEEERKRVIRMGECRREKIGEVLNDNVGGGLKDLKRLKKWNRKGDESRILKEEFEMQKRKLADLEAGRSRAHVDIPEWLVQSAKEVLITTLELQHYVGQEIGEQSWALADGIDIDNVLKDLLLSSAVSITDAQDRDRSLVTDAKVVPYKTVAPQHRPLICTLKIAPPRLKQVERCGCTKNQVVANEREGSSCDFSCAVTTVNETWKKATDAIRQAALSEHGIAKYGRRMVGPQAGMAVDR</sequence>
<proteinExistence type="predicted"/>
<feature type="compositionally biased region" description="Basic and acidic residues" evidence="1">
    <location>
        <begin position="1"/>
        <end position="17"/>
    </location>
</feature>
<evidence type="ECO:0000256" key="1">
    <source>
        <dbReference type="SAM" id="MobiDB-lite"/>
    </source>
</evidence>
<evidence type="ECO:0000313" key="2">
    <source>
        <dbReference type="EMBL" id="VDP02347.1"/>
    </source>
</evidence>
<protein>
    <submittedName>
        <fullName evidence="4">NOG1_N domain-containing protein</fullName>
    </submittedName>
</protein>
<evidence type="ECO:0000313" key="4">
    <source>
        <dbReference type="WBParaSite" id="HPBE_0001529601-mRNA-1"/>
    </source>
</evidence>
<feature type="region of interest" description="Disordered" evidence="1">
    <location>
        <begin position="1"/>
        <end position="25"/>
    </location>
</feature>
<reference evidence="2 3" key="1">
    <citation type="submission" date="2018-11" db="EMBL/GenBank/DDBJ databases">
        <authorList>
            <consortium name="Pathogen Informatics"/>
        </authorList>
    </citation>
    <scope>NUCLEOTIDE SEQUENCE [LARGE SCALE GENOMIC DNA]</scope>
</reference>
<evidence type="ECO:0000313" key="3">
    <source>
        <dbReference type="Proteomes" id="UP000050761"/>
    </source>
</evidence>
<gene>
    <name evidence="2" type="ORF">HPBE_LOCUS15295</name>
</gene>
<dbReference type="WBParaSite" id="HPBE_0001529601-mRNA-1">
    <property type="protein sequence ID" value="HPBE_0001529601-mRNA-1"/>
    <property type="gene ID" value="HPBE_0001529601"/>
</dbReference>
<dbReference type="EMBL" id="UZAH01028784">
    <property type="protein sequence ID" value="VDP02347.1"/>
    <property type="molecule type" value="Genomic_DNA"/>
</dbReference>
<dbReference type="AlphaFoldDB" id="A0A183G216"/>
<accession>A0A3P7ZKJ4</accession>
<keyword evidence="3" id="KW-1185">Reference proteome</keyword>
<dbReference type="Proteomes" id="UP000050761">
    <property type="component" value="Unassembled WGS sequence"/>
</dbReference>
<accession>A0A183G216</accession>
<organism evidence="3 4">
    <name type="scientific">Heligmosomoides polygyrus</name>
    <name type="common">Parasitic roundworm</name>
    <dbReference type="NCBI Taxonomy" id="6339"/>
    <lineage>
        <taxon>Eukaryota</taxon>
        <taxon>Metazoa</taxon>
        <taxon>Ecdysozoa</taxon>
        <taxon>Nematoda</taxon>
        <taxon>Chromadorea</taxon>
        <taxon>Rhabditida</taxon>
        <taxon>Rhabditina</taxon>
        <taxon>Rhabditomorpha</taxon>
        <taxon>Strongyloidea</taxon>
        <taxon>Heligmosomidae</taxon>
        <taxon>Heligmosomoides</taxon>
    </lineage>
</organism>